<reference evidence="7 8" key="1">
    <citation type="submission" date="2009-08" db="EMBL/GenBank/DDBJ databases">
        <authorList>
            <person name="Qin X."/>
            <person name="Bachman B."/>
            <person name="Battles P."/>
            <person name="Bell A."/>
            <person name="Bess C."/>
            <person name="Bickham C."/>
            <person name="Chaboub L."/>
            <person name="Chen D."/>
            <person name="Coyle M."/>
            <person name="Deiros D.R."/>
            <person name="Dinh H."/>
            <person name="Forbes L."/>
            <person name="Fowler G."/>
            <person name="Francisco L."/>
            <person name="Fu Q."/>
            <person name="Gubbala S."/>
            <person name="Hale W."/>
            <person name="Han Y."/>
            <person name="Hemphill L."/>
            <person name="Highlander S.K."/>
            <person name="Hirani K."/>
            <person name="Hogues M."/>
            <person name="Jackson L."/>
            <person name="Jakkamsetti A."/>
            <person name="Javaid M."/>
            <person name="Jiang H."/>
            <person name="Korchina V."/>
            <person name="Kovar C."/>
            <person name="Lara F."/>
            <person name="Lee S."/>
            <person name="Mata R."/>
            <person name="Mathew T."/>
            <person name="Moen C."/>
            <person name="Morales K."/>
            <person name="Munidasa M."/>
            <person name="Nazareth L."/>
            <person name="Ngo R."/>
            <person name="Nguyen L."/>
            <person name="Okwuonu G."/>
            <person name="Ongeri F."/>
            <person name="Patil S."/>
            <person name="Petrosino J."/>
            <person name="Pham C."/>
            <person name="Pham P."/>
            <person name="Pu L.-L."/>
            <person name="Puazo M."/>
            <person name="Raj R."/>
            <person name="Reid J."/>
            <person name="Rouhana J."/>
            <person name="Saada N."/>
            <person name="Shang Y."/>
            <person name="Simmons D."/>
            <person name="Thornton R."/>
            <person name="Warren J."/>
            <person name="Weissenberger G."/>
            <person name="Zhang J."/>
            <person name="Zhang L."/>
            <person name="Zhou C."/>
            <person name="Zhu D."/>
            <person name="Muzny D."/>
            <person name="Worley K."/>
            <person name="Gibbs R."/>
        </authorList>
    </citation>
    <scope>NUCLEOTIDE SEQUENCE [LARGE SCALE GENOMIC DNA]</scope>
    <source>
        <strain evidence="8">ATCC 15826 / DSM 8339 / NCTC 10426 / 6573</strain>
    </source>
</reference>
<gene>
    <name evidence="7" type="ORF">HMPREF0198_0124</name>
</gene>
<dbReference type="GO" id="GO:0009279">
    <property type="term" value="C:cell outer membrane"/>
    <property type="evidence" value="ECO:0007669"/>
    <property type="project" value="UniProtKB-SubCell"/>
</dbReference>
<dbReference type="AlphaFoldDB" id="C8N6J8"/>
<accession>C8N6J8</accession>
<dbReference type="HOGENOM" id="CLU_062990_0_0_6"/>
<dbReference type="PANTHER" id="PTHR38776:SF1">
    <property type="entry name" value="MLTA-INTERACTING PROTEIN-RELATED"/>
    <property type="match status" value="1"/>
</dbReference>
<protein>
    <submittedName>
        <fullName evidence="7">MltA-interacting protein MipA</fullName>
    </submittedName>
</protein>
<dbReference type="EMBL" id="ACKY01000008">
    <property type="protein sequence ID" value="EEV89756.1"/>
    <property type="molecule type" value="Genomic_DNA"/>
</dbReference>
<organism evidence="7 8">
    <name type="scientific">Cardiobacterium hominis (strain ATCC 15826 / DSM 8339 / NCTC 10426 / 6573)</name>
    <dbReference type="NCBI Taxonomy" id="638300"/>
    <lineage>
        <taxon>Bacteria</taxon>
        <taxon>Pseudomonadati</taxon>
        <taxon>Pseudomonadota</taxon>
        <taxon>Gammaproteobacteria</taxon>
        <taxon>Cardiobacteriales</taxon>
        <taxon>Cardiobacteriaceae</taxon>
        <taxon>Cardiobacterium</taxon>
    </lineage>
</organism>
<feature type="chain" id="PRO_5002989527" evidence="6">
    <location>
        <begin position="21"/>
        <end position="260"/>
    </location>
</feature>
<evidence type="ECO:0000256" key="4">
    <source>
        <dbReference type="ARBA" id="ARBA00023136"/>
    </source>
</evidence>
<sequence>MKPMKTLPLLLLALAVGAQAQDDSDTGWHSSVGMSAGLAPRYLGSDDYHATISPEFSFTDGTFFADSARGLGAQYQNDAGFAASGSLNYDPGRTEKNSIYRPGSKELKGMGRVKGSALANVSVSQEITPWLAVGGDVNVPLAGQKHRGVDYSLGVSSTLPMGDSDQLMLNANALGGSGNYNRTYFGVSPEQSARSGYREHKAKAGIYGYSAGAGWEHQLDENWTTGASVGVTRLTGKAGDSPIVKKKTAATGMATVRYNF</sequence>
<keyword evidence="4" id="KW-0472">Membrane</keyword>
<evidence type="ECO:0000256" key="3">
    <source>
        <dbReference type="ARBA" id="ARBA00022729"/>
    </source>
</evidence>
<evidence type="ECO:0000256" key="6">
    <source>
        <dbReference type="SAM" id="SignalP"/>
    </source>
</evidence>
<comment type="similarity">
    <text evidence="2">Belongs to the MipA/OmpV family.</text>
</comment>
<keyword evidence="3 6" id="KW-0732">Signal</keyword>
<name>C8N6J8_CARH6</name>
<evidence type="ECO:0000313" key="7">
    <source>
        <dbReference type="EMBL" id="EEV89756.1"/>
    </source>
</evidence>
<dbReference type="Pfam" id="PF06629">
    <property type="entry name" value="MipA"/>
    <property type="match status" value="1"/>
</dbReference>
<dbReference type="OrthoDB" id="8741240at2"/>
<proteinExistence type="inferred from homology"/>
<comment type="subcellular location">
    <subcellularLocation>
        <location evidence="1">Cell outer membrane</location>
    </subcellularLocation>
</comment>
<evidence type="ECO:0000256" key="2">
    <source>
        <dbReference type="ARBA" id="ARBA00005722"/>
    </source>
</evidence>
<keyword evidence="5" id="KW-0998">Cell outer membrane</keyword>
<evidence type="ECO:0000256" key="5">
    <source>
        <dbReference type="ARBA" id="ARBA00023237"/>
    </source>
</evidence>
<dbReference type="STRING" id="2718.CHUV0807_0248"/>
<feature type="signal peptide" evidence="6">
    <location>
        <begin position="1"/>
        <end position="20"/>
    </location>
</feature>
<dbReference type="PANTHER" id="PTHR38776">
    <property type="entry name" value="MLTA-INTERACTING PROTEIN-RELATED"/>
    <property type="match status" value="1"/>
</dbReference>
<dbReference type="InterPro" id="IPR010583">
    <property type="entry name" value="MipA"/>
</dbReference>
<keyword evidence="8" id="KW-1185">Reference proteome</keyword>
<evidence type="ECO:0000313" key="8">
    <source>
        <dbReference type="Proteomes" id="UP000004870"/>
    </source>
</evidence>
<dbReference type="Proteomes" id="UP000004870">
    <property type="component" value="Unassembled WGS sequence"/>
</dbReference>
<evidence type="ECO:0000256" key="1">
    <source>
        <dbReference type="ARBA" id="ARBA00004442"/>
    </source>
</evidence>
<comment type="caution">
    <text evidence="7">The sequence shown here is derived from an EMBL/GenBank/DDBJ whole genome shotgun (WGS) entry which is preliminary data.</text>
</comment>